<comment type="caution">
    <text evidence="5">The sequence shown here is derived from an EMBL/GenBank/DDBJ whole genome shotgun (WGS) entry which is preliminary data.</text>
</comment>
<evidence type="ECO:0000313" key="6">
    <source>
        <dbReference type="Proteomes" id="UP001519292"/>
    </source>
</evidence>
<dbReference type="RefSeq" id="WP_209686007.1">
    <property type="nucleotide sequence ID" value="NZ_JAGGLU010000002.1"/>
</dbReference>
<keyword evidence="2 3" id="KW-0067">ATP-binding</keyword>
<evidence type="ECO:0000256" key="2">
    <source>
        <dbReference type="ARBA" id="ARBA00022840"/>
    </source>
</evidence>
<dbReference type="SUPFAM" id="SSF52540">
    <property type="entry name" value="P-loop containing nucleoside triphosphate hydrolases"/>
    <property type="match status" value="1"/>
</dbReference>
<dbReference type="PROSITE" id="PS50901">
    <property type="entry name" value="FTSK"/>
    <property type="match status" value="1"/>
</dbReference>
<reference evidence="5 6" key="1">
    <citation type="submission" date="2021-03" db="EMBL/GenBank/DDBJ databases">
        <title>Genomic Encyclopedia of Type Strains, Phase IV (KMG-IV): sequencing the most valuable type-strain genomes for metagenomic binning, comparative biology and taxonomic classification.</title>
        <authorList>
            <person name="Goeker M."/>
        </authorList>
    </citation>
    <scope>NUCLEOTIDE SEQUENCE [LARGE SCALE GENOMIC DNA]</scope>
    <source>
        <strain evidence="5 6">DSM 101872</strain>
    </source>
</reference>
<keyword evidence="6" id="KW-1185">Reference proteome</keyword>
<feature type="binding site" evidence="3">
    <location>
        <begin position="25"/>
        <end position="32"/>
    </location>
    <ligand>
        <name>ATP</name>
        <dbReference type="ChEBI" id="CHEBI:30616"/>
    </ligand>
</feature>
<sequence>MTFKICLSSNCEISVKASPHILISGVTGSTKTNTIFDILLSSLSTQRGIGARAYVIDGKGSDLASLKKFLPVAITPSQAAGMLRVLTKDMRRRYENFSGEFGKTAADYMDEDGRSVQQVVVVIDELAVLLRDPKIKGEIQRYLFELLVAARQASIYVAASAAKR</sequence>
<dbReference type="Gene3D" id="3.40.50.300">
    <property type="entry name" value="P-loop containing nucleotide triphosphate hydrolases"/>
    <property type="match status" value="1"/>
</dbReference>
<name>A0ABS4MC95_9LACO</name>
<dbReference type="InterPro" id="IPR050206">
    <property type="entry name" value="FtsK/SpoIIIE/SftA"/>
</dbReference>
<dbReference type="EMBL" id="JAGGLU010000002">
    <property type="protein sequence ID" value="MBP2057307.1"/>
    <property type="molecule type" value="Genomic_DNA"/>
</dbReference>
<evidence type="ECO:0000313" key="5">
    <source>
        <dbReference type="EMBL" id="MBP2057307.1"/>
    </source>
</evidence>
<proteinExistence type="predicted"/>
<accession>A0ABS4MC95</accession>
<feature type="domain" description="FtsK" evidence="4">
    <location>
        <begin position="8"/>
        <end position="164"/>
    </location>
</feature>
<dbReference type="Proteomes" id="UP001519292">
    <property type="component" value="Unassembled WGS sequence"/>
</dbReference>
<dbReference type="PANTHER" id="PTHR22683">
    <property type="entry name" value="SPORULATION PROTEIN RELATED"/>
    <property type="match status" value="1"/>
</dbReference>
<dbReference type="InterPro" id="IPR027417">
    <property type="entry name" value="P-loop_NTPase"/>
</dbReference>
<protein>
    <submittedName>
        <fullName evidence="5">DNA segregation ATPase FtsK/SpoIIIE-like protein</fullName>
    </submittedName>
</protein>
<organism evidence="5 6">
    <name type="scientific">Lactobacillus colini</name>
    <dbReference type="NCBI Taxonomy" id="1819254"/>
    <lineage>
        <taxon>Bacteria</taxon>
        <taxon>Bacillati</taxon>
        <taxon>Bacillota</taxon>
        <taxon>Bacilli</taxon>
        <taxon>Lactobacillales</taxon>
        <taxon>Lactobacillaceae</taxon>
        <taxon>Lactobacillus</taxon>
    </lineage>
</organism>
<keyword evidence="1 3" id="KW-0547">Nucleotide-binding</keyword>
<evidence type="ECO:0000256" key="3">
    <source>
        <dbReference type="PROSITE-ProRule" id="PRU00289"/>
    </source>
</evidence>
<dbReference type="InterPro" id="IPR002543">
    <property type="entry name" value="FtsK_dom"/>
</dbReference>
<dbReference type="PANTHER" id="PTHR22683:SF47">
    <property type="entry name" value="FTSK DOMAIN-CONTAINING PROTEIN YDCQ"/>
    <property type="match status" value="1"/>
</dbReference>
<evidence type="ECO:0000256" key="1">
    <source>
        <dbReference type="ARBA" id="ARBA00022741"/>
    </source>
</evidence>
<evidence type="ECO:0000259" key="4">
    <source>
        <dbReference type="PROSITE" id="PS50901"/>
    </source>
</evidence>
<dbReference type="Pfam" id="PF01580">
    <property type="entry name" value="FtsK_SpoIIIE"/>
    <property type="match status" value="1"/>
</dbReference>
<gene>
    <name evidence="5" type="ORF">J2Z60_000471</name>
</gene>